<reference evidence="1" key="1">
    <citation type="submission" date="2015-01" db="EMBL/GenBank/DDBJ databases">
        <title>The Genome Sequence of Cladophialophora bantiana CBS 173.52.</title>
        <authorList>
            <consortium name="The Broad Institute Genomics Platform"/>
            <person name="Cuomo C."/>
            <person name="de Hoog S."/>
            <person name="Gorbushina A."/>
            <person name="Stielow B."/>
            <person name="Teixiera M."/>
            <person name="Abouelleil A."/>
            <person name="Chapman S.B."/>
            <person name="Priest M."/>
            <person name="Young S.K."/>
            <person name="Wortman J."/>
            <person name="Nusbaum C."/>
            <person name="Birren B."/>
        </authorList>
    </citation>
    <scope>NUCLEOTIDE SEQUENCE [LARGE SCALE GENOMIC DNA]</scope>
    <source>
        <strain evidence="1">CBS 173.52</strain>
    </source>
</reference>
<dbReference type="VEuPathDB" id="FungiDB:Z519_03466"/>
<name>A0A0D2GDC1_CLAB1</name>
<keyword evidence="2" id="KW-1185">Reference proteome</keyword>
<dbReference type="HOGENOM" id="CLU_2722014_0_0_1"/>
<dbReference type="EMBL" id="KN846983">
    <property type="protein sequence ID" value="KIW96397.1"/>
    <property type="molecule type" value="Genomic_DNA"/>
</dbReference>
<organism evidence="1 2">
    <name type="scientific">Cladophialophora bantiana (strain ATCC 10958 / CBS 173.52 / CDC B-1940 / NIH 8579)</name>
    <name type="common">Xylohypha bantiana</name>
    <dbReference type="NCBI Taxonomy" id="1442370"/>
    <lineage>
        <taxon>Eukaryota</taxon>
        <taxon>Fungi</taxon>
        <taxon>Dikarya</taxon>
        <taxon>Ascomycota</taxon>
        <taxon>Pezizomycotina</taxon>
        <taxon>Eurotiomycetes</taxon>
        <taxon>Chaetothyriomycetidae</taxon>
        <taxon>Chaetothyriales</taxon>
        <taxon>Herpotrichiellaceae</taxon>
        <taxon>Cladophialophora</taxon>
    </lineage>
</organism>
<evidence type="ECO:0000313" key="1">
    <source>
        <dbReference type="EMBL" id="KIW96397.1"/>
    </source>
</evidence>
<dbReference type="GeneID" id="27696394"/>
<gene>
    <name evidence="1" type="ORF">Z519_03466</name>
</gene>
<sequence length="72" mass="7640">MNLIIAEPYKKSPLGGLALGPLFEKAGFLKGDFQILPGDGLTGTCKSYMDKDDSFTLLTGQISSIRSVSTGK</sequence>
<proteinExistence type="predicted"/>
<dbReference type="Proteomes" id="UP000053789">
    <property type="component" value="Unassembled WGS sequence"/>
</dbReference>
<protein>
    <submittedName>
        <fullName evidence="1">Uncharacterized protein</fullName>
    </submittedName>
</protein>
<dbReference type="AlphaFoldDB" id="A0A0D2GDC1"/>
<dbReference type="OrthoDB" id="10467661at2759"/>
<dbReference type="RefSeq" id="XP_016623066.1">
    <property type="nucleotide sequence ID" value="XM_016761216.1"/>
</dbReference>
<accession>A0A0D2GDC1</accession>
<evidence type="ECO:0000313" key="2">
    <source>
        <dbReference type="Proteomes" id="UP000053789"/>
    </source>
</evidence>